<evidence type="ECO:0000313" key="2">
    <source>
        <dbReference type="Proteomes" id="UP001302949"/>
    </source>
</evidence>
<accession>A0ABU5Q4Y8</accession>
<keyword evidence="2" id="KW-1185">Reference proteome</keyword>
<sequence>DLSIKMTIIVPKLFKVFCWGFDFLKNQSPNKTYTTKGRVPNYQIINIKLFDNGAVLLKISLNIQLLL</sequence>
<gene>
    <name evidence="1" type="ORF">VB248_02025</name>
</gene>
<protein>
    <submittedName>
        <fullName evidence="1">Uncharacterized protein</fullName>
    </submittedName>
</protein>
<name>A0ABU5Q4Y8_9BACT</name>
<evidence type="ECO:0000313" key="1">
    <source>
        <dbReference type="EMBL" id="MEA5137891.1"/>
    </source>
</evidence>
<dbReference type="EMBL" id="JAYFUM010000002">
    <property type="protein sequence ID" value="MEA5137891.1"/>
    <property type="molecule type" value="Genomic_DNA"/>
</dbReference>
<feature type="non-terminal residue" evidence="1">
    <location>
        <position position="1"/>
    </location>
</feature>
<proteinExistence type="predicted"/>
<comment type="caution">
    <text evidence="1">The sequence shown here is derived from an EMBL/GenBank/DDBJ whole genome shotgun (WGS) entry which is preliminary data.</text>
</comment>
<dbReference type="Proteomes" id="UP001302949">
    <property type="component" value="Unassembled WGS sequence"/>
</dbReference>
<organism evidence="1 2">
    <name type="scientific">Arcicella rigui</name>
    <dbReference type="NCBI Taxonomy" id="797020"/>
    <lineage>
        <taxon>Bacteria</taxon>
        <taxon>Pseudomonadati</taxon>
        <taxon>Bacteroidota</taxon>
        <taxon>Cytophagia</taxon>
        <taxon>Cytophagales</taxon>
        <taxon>Flectobacillaceae</taxon>
        <taxon>Arcicella</taxon>
    </lineage>
</organism>
<dbReference type="RefSeq" id="WP_323295061.1">
    <property type="nucleotide sequence ID" value="NZ_JAYFUM010000002.1"/>
</dbReference>
<reference evidence="1 2" key="1">
    <citation type="submission" date="2023-12" db="EMBL/GenBank/DDBJ databases">
        <title>Novel species of the genus Arcicella isolated from rivers.</title>
        <authorList>
            <person name="Lu H."/>
        </authorList>
    </citation>
    <scope>NUCLEOTIDE SEQUENCE [LARGE SCALE GENOMIC DNA]</scope>
    <source>
        <strain evidence="1 2">KCTC 23307</strain>
    </source>
</reference>